<reference evidence="3" key="2">
    <citation type="submission" date="2015-01" db="EMBL/GenBank/DDBJ databases">
        <title>Evolutionary Origins and Diversification of the Mycorrhizal Mutualists.</title>
        <authorList>
            <consortium name="DOE Joint Genome Institute"/>
            <consortium name="Mycorrhizal Genomics Consortium"/>
            <person name="Kohler A."/>
            <person name="Kuo A."/>
            <person name="Nagy L.G."/>
            <person name="Floudas D."/>
            <person name="Copeland A."/>
            <person name="Barry K.W."/>
            <person name="Cichocki N."/>
            <person name="Veneault-Fourrey C."/>
            <person name="LaButti K."/>
            <person name="Lindquist E.A."/>
            <person name="Lipzen A."/>
            <person name="Lundell T."/>
            <person name="Morin E."/>
            <person name="Murat C."/>
            <person name="Riley R."/>
            <person name="Ohm R."/>
            <person name="Sun H."/>
            <person name="Tunlid A."/>
            <person name="Henrissat B."/>
            <person name="Grigoriev I.V."/>
            <person name="Hibbett D.S."/>
            <person name="Martin F."/>
        </authorList>
    </citation>
    <scope>NUCLEOTIDE SEQUENCE [LARGE SCALE GENOMIC DNA]</scope>
    <source>
        <strain evidence="3">ATCC 200175</strain>
    </source>
</reference>
<keyword evidence="3" id="KW-1185">Reference proteome</keyword>
<sequence length="389" mass="42198">MLSPSQILQKINETTYKLDLSGVVGLFGGDNAVAALQTIHLYEGRRWAGWYNYPGTTTVSRHFGQMANSRFWDSLFPGPNESPTETFGLAGTPGPPYIGAFSGTSMTTGYLGYLMAKECADHPPQKLQLQKMDGGAGRDTGTPSTVTVIKLPRRYTAPRISDSSTTRPKDYRIPVPKHGSRLALLAIAPSLVSVTACMTCVLAQDLFCAFLILGGIISSGISSLALGTATLSFRLPNPSKGSPPGDGVMDPQENGSQIILKGEEADVNVITKGEFELDFSTEKPAHPKHHIVGTSSLLLMILFLAQLLLMPRSTFFGQVTYLISFIASGLYHLYVASYEKTKVQRELLCQELRPVMEKCTFGTRTQMAVFVCLVLGEGRPHPEKSDPDA</sequence>
<keyword evidence="1" id="KW-1133">Transmembrane helix</keyword>
<evidence type="ECO:0000256" key="1">
    <source>
        <dbReference type="SAM" id="Phobius"/>
    </source>
</evidence>
<feature type="transmembrane region" description="Helical" evidence="1">
    <location>
        <begin position="210"/>
        <end position="233"/>
    </location>
</feature>
<protein>
    <submittedName>
        <fullName evidence="2">Uncharacterized protein</fullName>
    </submittedName>
</protein>
<organism evidence="2 3">
    <name type="scientific">Paxillus involutus ATCC 200175</name>
    <dbReference type="NCBI Taxonomy" id="664439"/>
    <lineage>
        <taxon>Eukaryota</taxon>
        <taxon>Fungi</taxon>
        <taxon>Dikarya</taxon>
        <taxon>Basidiomycota</taxon>
        <taxon>Agaricomycotina</taxon>
        <taxon>Agaricomycetes</taxon>
        <taxon>Agaricomycetidae</taxon>
        <taxon>Boletales</taxon>
        <taxon>Paxilineae</taxon>
        <taxon>Paxillaceae</taxon>
        <taxon>Paxillus</taxon>
    </lineage>
</organism>
<keyword evidence="1" id="KW-0472">Membrane</keyword>
<evidence type="ECO:0000313" key="3">
    <source>
        <dbReference type="Proteomes" id="UP000053647"/>
    </source>
</evidence>
<dbReference type="EMBL" id="KN819862">
    <property type="protein sequence ID" value="KIJ07530.1"/>
    <property type="molecule type" value="Genomic_DNA"/>
</dbReference>
<dbReference type="Proteomes" id="UP000053647">
    <property type="component" value="Unassembled WGS sequence"/>
</dbReference>
<dbReference type="HOGENOM" id="CLU_025274_1_1_1"/>
<dbReference type="AlphaFoldDB" id="A0A0C9SX42"/>
<dbReference type="OrthoDB" id="3067110at2759"/>
<keyword evidence="1" id="KW-0812">Transmembrane</keyword>
<name>A0A0C9SX42_PAXIN</name>
<evidence type="ECO:0000313" key="2">
    <source>
        <dbReference type="EMBL" id="KIJ07530.1"/>
    </source>
</evidence>
<gene>
    <name evidence="2" type="ORF">PAXINDRAFT_182453</name>
</gene>
<proteinExistence type="predicted"/>
<accession>A0A0C9SX42</accession>
<reference evidence="2 3" key="1">
    <citation type="submission" date="2014-06" db="EMBL/GenBank/DDBJ databases">
        <authorList>
            <consortium name="DOE Joint Genome Institute"/>
            <person name="Kuo A."/>
            <person name="Kohler A."/>
            <person name="Nagy L.G."/>
            <person name="Floudas D."/>
            <person name="Copeland A."/>
            <person name="Barry K.W."/>
            <person name="Cichocki N."/>
            <person name="Veneault-Fourrey C."/>
            <person name="LaButti K."/>
            <person name="Lindquist E.A."/>
            <person name="Lipzen A."/>
            <person name="Lundell T."/>
            <person name="Morin E."/>
            <person name="Murat C."/>
            <person name="Sun H."/>
            <person name="Tunlid A."/>
            <person name="Henrissat B."/>
            <person name="Grigoriev I.V."/>
            <person name="Hibbett D.S."/>
            <person name="Martin F."/>
            <person name="Nordberg H.P."/>
            <person name="Cantor M.N."/>
            <person name="Hua S.X."/>
        </authorList>
    </citation>
    <scope>NUCLEOTIDE SEQUENCE [LARGE SCALE GENOMIC DNA]</scope>
    <source>
        <strain evidence="2 3">ATCC 200175</strain>
    </source>
</reference>
<feature type="transmembrane region" description="Helical" evidence="1">
    <location>
        <begin position="182"/>
        <end position="204"/>
    </location>
</feature>
<feature type="transmembrane region" description="Helical" evidence="1">
    <location>
        <begin position="291"/>
        <end position="309"/>
    </location>
</feature>
<feature type="non-terminal residue" evidence="2">
    <location>
        <position position="389"/>
    </location>
</feature>
<feature type="transmembrane region" description="Helical" evidence="1">
    <location>
        <begin position="315"/>
        <end position="335"/>
    </location>
</feature>